<evidence type="ECO:0000313" key="1">
    <source>
        <dbReference type="EMBL" id="EOO70839.1"/>
    </source>
</evidence>
<dbReference type="RefSeq" id="WP_016102610.1">
    <property type="nucleotide sequence ID" value="NZ_KB976282.1"/>
</dbReference>
<dbReference type="PATRIC" id="fig|1053224.3.peg.4584"/>
<dbReference type="EMBL" id="AHES01000049">
    <property type="protein sequence ID" value="EOO70839.1"/>
    <property type="molecule type" value="Genomic_DNA"/>
</dbReference>
<name>R8HD96_BACCE</name>
<dbReference type="HOGENOM" id="CLU_1529561_0_0_9"/>
<evidence type="ECO:0000313" key="2">
    <source>
        <dbReference type="Proteomes" id="UP000014040"/>
    </source>
</evidence>
<organism evidence="1 2">
    <name type="scientific">Bacillus cereus VD021</name>
    <dbReference type="NCBI Taxonomy" id="1053224"/>
    <lineage>
        <taxon>Bacteria</taxon>
        <taxon>Bacillati</taxon>
        <taxon>Bacillota</taxon>
        <taxon>Bacilli</taxon>
        <taxon>Bacillales</taxon>
        <taxon>Bacillaceae</taxon>
        <taxon>Bacillus</taxon>
        <taxon>Bacillus cereus group</taxon>
    </lineage>
</organism>
<sequence>MSLYEIGRDIERLNHRINKLEREGQNDCGCNDEEEEEVFNFFQNKDGILIKSTPLTESHFLITVITRSGTEVGNGFVPKQTSSLVEKDGLKVLTIIHPTDEPFVPSDHYTFAYAGLGFGRGSCRNRNGLKCGGKIDLDRDCVDETSYNNWCSNKCPFLNFCPGHWAWFRDTEGKC</sequence>
<dbReference type="AlphaFoldDB" id="R8HD96"/>
<comment type="caution">
    <text evidence="1">The sequence shown here is derived from an EMBL/GenBank/DDBJ whole genome shotgun (WGS) entry which is preliminary data.</text>
</comment>
<accession>R8HD96</accession>
<gene>
    <name evidence="1" type="ORF">IIC_04533</name>
</gene>
<protein>
    <submittedName>
        <fullName evidence="1">Uncharacterized protein</fullName>
    </submittedName>
</protein>
<proteinExistence type="predicted"/>
<dbReference type="Proteomes" id="UP000014040">
    <property type="component" value="Unassembled WGS sequence"/>
</dbReference>
<reference evidence="1 2" key="1">
    <citation type="submission" date="2012-12" db="EMBL/GenBank/DDBJ databases">
        <title>The Genome Sequence of Bacillus cereus VD021.</title>
        <authorList>
            <consortium name="The Broad Institute Genome Sequencing Platform"/>
            <consortium name="The Broad Institute Genome Sequencing Center for Infectious Disease"/>
            <person name="Feldgarden M."/>
            <person name="Van der Auwera G.A."/>
            <person name="Mahillon J."/>
            <person name="Duprez V."/>
            <person name="Timmery S."/>
            <person name="Mattelet C."/>
            <person name="Dierick K."/>
            <person name="Sun M."/>
            <person name="Yu Z."/>
            <person name="Zhu L."/>
            <person name="Hu X."/>
            <person name="Shank E.B."/>
            <person name="Swiecicka I."/>
            <person name="Hansen B.M."/>
            <person name="Andrup L."/>
            <person name="Walker B."/>
            <person name="Young S.K."/>
            <person name="Zeng Q."/>
            <person name="Gargeya S."/>
            <person name="Fitzgerald M."/>
            <person name="Haas B."/>
            <person name="Abouelleil A."/>
            <person name="Alvarado L."/>
            <person name="Arachchi H.M."/>
            <person name="Berlin A.M."/>
            <person name="Chapman S.B."/>
            <person name="Dewar J."/>
            <person name="Goldberg J."/>
            <person name="Griggs A."/>
            <person name="Gujja S."/>
            <person name="Hansen M."/>
            <person name="Howarth C."/>
            <person name="Imamovic A."/>
            <person name="Larimer J."/>
            <person name="McCowan C."/>
            <person name="Murphy C."/>
            <person name="Neiman D."/>
            <person name="Pearson M."/>
            <person name="Priest M."/>
            <person name="Roberts A."/>
            <person name="Saif S."/>
            <person name="Shea T."/>
            <person name="Sisk P."/>
            <person name="Sykes S."/>
            <person name="Wortman J."/>
            <person name="Nusbaum C."/>
            <person name="Birren B."/>
        </authorList>
    </citation>
    <scope>NUCLEOTIDE SEQUENCE [LARGE SCALE GENOMIC DNA]</scope>
    <source>
        <strain evidence="1 2">VD021</strain>
    </source>
</reference>